<evidence type="ECO:0000256" key="2">
    <source>
        <dbReference type="ARBA" id="ARBA00022527"/>
    </source>
</evidence>
<evidence type="ECO:0000256" key="7">
    <source>
        <dbReference type="ARBA" id="ARBA00023242"/>
    </source>
</evidence>
<dbReference type="PANTHER" id="PTHR24055">
    <property type="entry name" value="MITOGEN-ACTIVATED PROTEIN KINASE"/>
    <property type="match status" value="1"/>
</dbReference>
<proteinExistence type="predicted"/>
<evidence type="ECO:0000256" key="4">
    <source>
        <dbReference type="ARBA" id="ARBA00022741"/>
    </source>
</evidence>
<evidence type="ECO:0000256" key="9">
    <source>
        <dbReference type="SAM" id="MobiDB-lite"/>
    </source>
</evidence>
<feature type="binding site" evidence="8">
    <location>
        <position position="40"/>
    </location>
    <ligand>
        <name>ATP</name>
        <dbReference type="ChEBI" id="CHEBI:30616"/>
    </ligand>
</feature>
<dbReference type="InterPro" id="IPR011009">
    <property type="entry name" value="Kinase-like_dom_sf"/>
</dbReference>
<dbReference type="Gene3D" id="3.30.200.20">
    <property type="entry name" value="Phosphorylase Kinase, domain 1"/>
    <property type="match status" value="1"/>
</dbReference>
<evidence type="ECO:0000256" key="8">
    <source>
        <dbReference type="PROSITE-ProRule" id="PRU10141"/>
    </source>
</evidence>
<dbReference type="SMART" id="SM00220">
    <property type="entry name" value="S_TKc"/>
    <property type="match status" value="1"/>
</dbReference>
<dbReference type="OrthoDB" id="2158884at2759"/>
<dbReference type="FunFam" id="1.10.510.10:FF:000624">
    <property type="entry name" value="Mitogen-activated protein kinase"/>
    <property type="match status" value="1"/>
</dbReference>
<sequence>MSIKGSSNDHYTFLEKIGDGAFGQVFRARDKISRQIVAIKTVKHKSLKVEDTTDYSLREYRSLSQLEQHVNIVQLYKTFIASDDELHLVMEYINGGNLYQLIHQRNTPLDHSDIRRIFRHILQALEHIHSQGIFHRDLKPENILVSNTSSGEIIIKLADFGLARPIGSKGPYTDYICTRWYRAPEILLRARTYSYPVDLWAAGTLFAELITLNPLFPGNTEVDQLYRICAILGSPGKSSAILKRRTTLTKNNQAGKLSPGFARRRSSGSTNNPPADILSMSPLSTSPTWSILSSSPSSIHSNTNNNNNNININNNNEWREGAKLANRMGFSFPQIPGTPLENIFPTASASMIDLLKRFLYYDPQRRIQASEALKHPFFNEDKRRPRDEEGLLLFRKENTKRPRMEEIDAIDLLTTPSAPLQVCPDWDMFHHPHHHPYTVSNTPTTTITTTSVKATTTITKNNNSMALIPFQHHLDTVAHYGKQLTTWQHQQQSKSSYYTTNNHKRPDTLYNNHYISHSSTIHTIPLSYPTLTTTTTAVTPTHALADSLSSISSNADESDYNRLNGWPWLKVL</sequence>
<evidence type="ECO:0000256" key="5">
    <source>
        <dbReference type="ARBA" id="ARBA00022777"/>
    </source>
</evidence>
<organism evidence="11 12">
    <name type="scientific">Circinella minor</name>
    <dbReference type="NCBI Taxonomy" id="1195481"/>
    <lineage>
        <taxon>Eukaryota</taxon>
        <taxon>Fungi</taxon>
        <taxon>Fungi incertae sedis</taxon>
        <taxon>Mucoromycota</taxon>
        <taxon>Mucoromycotina</taxon>
        <taxon>Mucoromycetes</taxon>
        <taxon>Mucorales</taxon>
        <taxon>Lichtheimiaceae</taxon>
        <taxon>Circinella</taxon>
    </lineage>
</organism>
<dbReference type="GO" id="GO:0005524">
    <property type="term" value="F:ATP binding"/>
    <property type="evidence" value="ECO:0007669"/>
    <property type="project" value="UniProtKB-UniRule"/>
</dbReference>
<evidence type="ECO:0000313" key="11">
    <source>
        <dbReference type="EMBL" id="KAG2227999.1"/>
    </source>
</evidence>
<dbReference type="InterPro" id="IPR017441">
    <property type="entry name" value="Protein_kinase_ATP_BS"/>
</dbReference>
<evidence type="ECO:0000259" key="10">
    <source>
        <dbReference type="PROSITE" id="PS50011"/>
    </source>
</evidence>
<dbReference type="GO" id="GO:0004674">
    <property type="term" value="F:protein serine/threonine kinase activity"/>
    <property type="evidence" value="ECO:0007669"/>
    <property type="project" value="UniProtKB-KW"/>
</dbReference>
<dbReference type="Pfam" id="PF00069">
    <property type="entry name" value="Pkinase"/>
    <property type="match status" value="1"/>
</dbReference>
<reference evidence="11 12" key="1">
    <citation type="submission" date="2020-12" db="EMBL/GenBank/DDBJ databases">
        <title>Metabolic potential, ecology and presence of endohyphal bacteria is reflected in genomic diversity of Mucoromycotina.</title>
        <authorList>
            <person name="Muszewska A."/>
            <person name="Okrasinska A."/>
            <person name="Steczkiewicz K."/>
            <person name="Drgas O."/>
            <person name="Orlowska M."/>
            <person name="Perlinska-Lenart U."/>
            <person name="Aleksandrzak-Piekarczyk T."/>
            <person name="Szatraj K."/>
            <person name="Zielenkiewicz U."/>
            <person name="Pilsyk S."/>
            <person name="Malc E."/>
            <person name="Mieczkowski P."/>
            <person name="Kruszewska J.S."/>
            <person name="Biernat P."/>
            <person name="Pawlowska J."/>
        </authorList>
    </citation>
    <scope>NUCLEOTIDE SEQUENCE [LARGE SCALE GENOMIC DNA]</scope>
    <source>
        <strain evidence="11 12">CBS 142.35</strain>
    </source>
</reference>
<comment type="caution">
    <text evidence="11">The sequence shown here is derived from an EMBL/GenBank/DDBJ whole genome shotgun (WGS) entry which is preliminary data.</text>
</comment>
<accession>A0A8H7SCW2</accession>
<dbReference type="PROSITE" id="PS00108">
    <property type="entry name" value="PROTEIN_KINASE_ST"/>
    <property type="match status" value="1"/>
</dbReference>
<name>A0A8H7SCW2_9FUNG</name>
<dbReference type="EMBL" id="JAEPRB010000003">
    <property type="protein sequence ID" value="KAG2227999.1"/>
    <property type="molecule type" value="Genomic_DNA"/>
</dbReference>
<dbReference type="InterPro" id="IPR000719">
    <property type="entry name" value="Prot_kinase_dom"/>
</dbReference>
<keyword evidence="2" id="KW-0723">Serine/threonine-protein kinase</keyword>
<keyword evidence="12" id="KW-1185">Reference proteome</keyword>
<protein>
    <recommendedName>
        <fullName evidence="10">Protein kinase domain-containing protein</fullName>
    </recommendedName>
</protein>
<keyword evidence="6 8" id="KW-0067">ATP-binding</keyword>
<evidence type="ECO:0000256" key="6">
    <source>
        <dbReference type="ARBA" id="ARBA00022840"/>
    </source>
</evidence>
<keyword evidence="3" id="KW-0808">Transferase</keyword>
<dbReference type="Proteomes" id="UP000646827">
    <property type="component" value="Unassembled WGS sequence"/>
</dbReference>
<keyword evidence="7" id="KW-0539">Nucleus</keyword>
<dbReference type="GO" id="GO:0005634">
    <property type="term" value="C:nucleus"/>
    <property type="evidence" value="ECO:0007669"/>
    <property type="project" value="UniProtKB-SubCell"/>
</dbReference>
<dbReference type="AlphaFoldDB" id="A0A8H7SCW2"/>
<gene>
    <name evidence="11" type="ORF">INT45_012023</name>
</gene>
<evidence type="ECO:0000256" key="3">
    <source>
        <dbReference type="ARBA" id="ARBA00022679"/>
    </source>
</evidence>
<keyword evidence="5" id="KW-0418">Kinase</keyword>
<dbReference type="PROSITE" id="PS00107">
    <property type="entry name" value="PROTEIN_KINASE_ATP"/>
    <property type="match status" value="1"/>
</dbReference>
<feature type="domain" description="Protein kinase" evidence="10">
    <location>
        <begin position="11"/>
        <end position="378"/>
    </location>
</feature>
<dbReference type="SUPFAM" id="SSF56112">
    <property type="entry name" value="Protein kinase-like (PK-like)"/>
    <property type="match status" value="1"/>
</dbReference>
<dbReference type="InterPro" id="IPR050117">
    <property type="entry name" value="MAPK"/>
</dbReference>
<dbReference type="InterPro" id="IPR008271">
    <property type="entry name" value="Ser/Thr_kinase_AS"/>
</dbReference>
<dbReference type="Gene3D" id="1.10.510.10">
    <property type="entry name" value="Transferase(Phosphotransferase) domain 1"/>
    <property type="match status" value="2"/>
</dbReference>
<evidence type="ECO:0000313" key="12">
    <source>
        <dbReference type="Proteomes" id="UP000646827"/>
    </source>
</evidence>
<dbReference type="PROSITE" id="PS50011">
    <property type="entry name" value="PROTEIN_KINASE_DOM"/>
    <property type="match status" value="1"/>
</dbReference>
<comment type="subcellular location">
    <subcellularLocation>
        <location evidence="1">Nucleus</location>
    </subcellularLocation>
</comment>
<evidence type="ECO:0000256" key="1">
    <source>
        <dbReference type="ARBA" id="ARBA00004123"/>
    </source>
</evidence>
<feature type="region of interest" description="Disordered" evidence="9">
    <location>
        <begin position="253"/>
        <end position="281"/>
    </location>
</feature>
<keyword evidence="4 8" id="KW-0547">Nucleotide-binding</keyword>